<dbReference type="SMART" id="SM00028">
    <property type="entry name" value="TPR"/>
    <property type="match status" value="4"/>
</dbReference>
<comment type="caution">
    <text evidence="4">The sequence shown here is derived from an EMBL/GenBank/DDBJ whole genome shotgun (WGS) entry which is preliminary data.</text>
</comment>
<feature type="repeat" description="TPR" evidence="3">
    <location>
        <begin position="268"/>
        <end position="301"/>
    </location>
</feature>
<dbReference type="AlphaFoldDB" id="Q2CEW3"/>
<sequence>MTALSGRTIGVHGALAAFPRRIAVRAAEGAGAVLRRGTSRGTSLVVFGRKALRGDIARLEEVHAAVVARGQRAVSENGFLRGLGLMAAGEPGPHSRTAMIEMSGLAPRDFDLLALFDAFENDTSPFTFRDLILARKYAALLEDGAPWHAIARAVHQAGDVGALAALTLDVEARAIIARREGWVGELSGQGKLRLEPAEDADALFDEAEDAEAAGALEEAAALYSRCLSLDATDSVAAFNRANCLRELGRRAEAAHDYARALKRDGGFVEAWFNLAGLAAESGHVASARRHLERALKSDPSYADAMFNLARLEFEAGRLDAAQRWWRRYLLHDAEGPWAQRARNGLRLIEMQQSATGT</sequence>
<dbReference type="STRING" id="314256.OG2516_14571"/>
<dbReference type="RefSeq" id="WP_007256430.1">
    <property type="nucleotide sequence ID" value="NZ_CH724108.1"/>
</dbReference>
<dbReference type="Proteomes" id="UP000003635">
    <property type="component" value="Unassembled WGS sequence"/>
</dbReference>
<keyword evidence="2 3" id="KW-0802">TPR repeat</keyword>
<dbReference type="InterPro" id="IPR011990">
    <property type="entry name" value="TPR-like_helical_dom_sf"/>
</dbReference>
<dbReference type="PROSITE" id="PS50005">
    <property type="entry name" value="TPR"/>
    <property type="match status" value="1"/>
</dbReference>
<dbReference type="EMBL" id="AAOT01000015">
    <property type="protein sequence ID" value="EAR51247.1"/>
    <property type="molecule type" value="Genomic_DNA"/>
</dbReference>
<proteinExistence type="predicted"/>
<evidence type="ECO:0000313" key="4">
    <source>
        <dbReference type="EMBL" id="EAR51247.1"/>
    </source>
</evidence>
<dbReference type="Pfam" id="PF14559">
    <property type="entry name" value="TPR_19"/>
    <property type="match status" value="1"/>
</dbReference>
<gene>
    <name evidence="4" type="ORF">OG2516_14571</name>
</gene>
<name>Q2CEW3_OCEGH</name>
<keyword evidence="1" id="KW-0677">Repeat</keyword>
<dbReference type="PANTHER" id="PTHR44227">
    <property type="match status" value="1"/>
</dbReference>
<evidence type="ECO:0000256" key="3">
    <source>
        <dbReference type="PROSITE-ProRule" id="PRU00339"/>
    </source>
</evidence>
<evidence type="ECO:0000313" key="5">
    <source>
        <dbReference type="Proteomes" id="UP000003635"/>
    </source>
</evidence>
<reference evidence="4 5" key="1">
    <citation type="journal article" date="2010" name="J. Bacteriol.">
        <title>Genome sequences of Oceanicola granulosus HTCC2516(T) and Oceanicola batsensis HTCC2597(TDelta).</title>
        <authorList>
            <person name="Thrash J.C."/>
            <person name="Cho J.C."/>
            <person name="Vergin K.L."/>
            <person name="Giovannoni S.J."/>
        </authorList>
    </citation>
    <scope>NUCLEOTIDE SEQUENCE [LARGE SCALE GENOMIC DNA]</scope>
    <source>
        <strain evidence="5">ATCC BAA-861 / DSM 15982 / KCTC 12143 / HTCC2516</strain>
    </source>
</reference>
<protein>
    <submittedName>
        <fullName evidence="4">Uncharacterized protein</fullName>
    </submittedName>
</protein>
<dbReference type="OrthoDB" id="8417270at2"/>
<organism evidence="4 5">
    <name type="scientific">Oceanicola granulosus (strain ATCC BAA-861 / DSM 15982 / KCTC 12143 / HTCC2516)</name>
    <dbReference type="NCBI Taxonomy" id="314256"/>
    <lineage>
        <taxon>Bacteria</taxon>
        <taxon>Pseudomonadati</taxon>
        <taxon>Pseudomonadota</taxon>
        <taxon>Alphaproteobacteria</taxon>
        <taxon>Rhodobacterales</taxon>
        <taxon>Roseobacteraceae</taxon>
        <taxon>Oceanicola</taxon>
    </lineage>
</organism>
<evidence type="ECO:0000256" key="2">
    <source>
        <dbReference type="ARBA" id="ARBA00022803"/>
    </source>
</evidence>
<dbReference type="HOGENOM" id="CLU_767033_0_0_5"/>
<dbReference type="eggNOG" id="COG0457">
    <property type="taxonomic scope" value="Bacteria"/>
</dbReference>
<accession>Q2CEW3</accession>
<dbReference type="Gene3D" id="1.25.40.10">
    <property type="entry name" value="Tetratricopeptide repeat domain"/>
    <property type="match status" value="2"/>
</dbReference>
<dbReference type="PANTHER" id="PTHR44227:SF3">
    <property type="entry name" value="PROTEIN O-MANNOSYL-TRANSFERASE TMTC4"/>
    <property type="match status" value="1"/>
</dbReference>
<evidence type="ECO:0000256" key="1">
    <source>
        <dbReference type="ARBA" id="ARBA00022737"/>
    </source>
</evidence>
<keyword evidence="5" id="KW-1185">Reference proteome</keyword>
<dbReference type="InterPro" id="IPR052346">
    <property type="entry name" value="O-mannosyl-transferase_TMTC"/>
</dbReference>
<dbReference type="SUPFAM" id="SSF48452">
    <property type="entry name" value="TPR-like"/>
    <property type="match status" value="1"/>
</dbReference>
<dbReference type="InterPro" id="IPR019734">
    <property type="entry name" value="TPR_rpt"/>
</dbReference>